<evidence type="ECO:0000256" key="2">
    <source>
        <dbReference type="SAM" id="MobiDB-lite"/>
    </source>
</evidence>
<evidence type="ECO:0000313" key="3">
    <source>
        <dbReference type="EMBL" id="TWT49096.1"/>
    </source>
</evidence>
<gene>
    <name evidence="3" type="ORF">Pla22_42880</name>
</gene>
<dbReference type="RefSeq" id="WP_146516668.1">
    <property type="nucleotide sequence ID" value="NZ_SJPI01000003.1"/>
</dbReference>
<name>A0A5C5WDS0_9BACT</name>
<dbReference type="EMBL" id="SJPI01000003">
    <property type="protein sequence ID" value="TWT49096.1"/>
    <property type="molecule type" value="Genomic_DNA"/>
</dbReference>
<proteinExistence type="predicted"/>
<feature type="coiled-coil region" evidence="1">
    <location>
        <begin position="246"/>
        <end position="273"/>
    </location>
</feature>
<dbReference type="OrthoDB" id="236804at2"/>
<comment type="caution">
    <text evidence="3">The sequence shown here is derived from an EMBL/GenBank/DDBJ whole genome shotgun (WGS) entry which is preliminary data.</text>
</comment>
<feature type="region of interest" description="Disordered" evidence="2">
    <location>
        <begin position="1"/>
        <end position="90"/>
    </location>
</feature>
<accession>A0A5C5WDS0</accession>
<dbReference type="AlphaFoldDB" id="A0A5C5WDS0"/>
<keyword evidence="1" id="KW-0175">Coiled coil</keyword>
<protein>
    <submittedName>
        <fullName evidence="3">Uncharacterized protein</fullName>
    </submittedName>
</protein>
<organism evidence="3 4">
    <name type="scientific">Rubripirellula amarantea</name>
    <dbReference type="NCBI Taxonomy" id="2527999"/>
    <lineage>
        <taxon>Bacteria</taxon>
        <taxon>Pseudomonadati</taxon>
        <taxon>Planctomycetota</taxon>
        <taxon>Planctomycetia</taxon>
        <taxon>Pirellulales</taxon>
        <taxon>Pirellulaceae</taxon>
        <taxon>Rubripirellula</taxon>
    </lineage>
</organism>
<reference evidence="3 4" key="1">
    <citation type="submission" date="2019-02" db="EMBL/GenBank/DDBJ databases">
        <title>Deep-cultivation of Planctomycetes and their phenomic and genomic characterization uncovers novel biology.</title>
        <authorList>
            <person name="Wiegand S."/>
            <person name="Jogler M."/>
            <person name="Boedeker C."/>
            <person name="Pinto D."/>
            <person name="Vollmers J."/>
            <person name="Rivas-Marin E."/>
            <person name="Kohn T."/>
            <person name="Peeters S.H."/>
            <person name="Heuer A."/>
            <person name="Rast P."/>
            <person name="Oberbeckmann S."/>
            <person name="Bunk B."/>
            <person name="Jeske O."/>
            <person name="Meyerdierks A."/>
            <person name="Storesund J.E."/>
            <person name="Kallscheuer N."/>
            <person name="Luecker S."/>
            <person name="Lage O.M."/>
            <person name="Pohl T."/>
            <person name="Merkel B.J."/>
            <person name="Hornburger P."/>
            <person name="Mueller R.-W."/>
            <person name="Bruemmer F."/>
            <person name="Labrenz M."/>
            <person name="Spormann A.M."/>
            <person name="Op Den Camp H."/>
            <person name="Overmann J."/>
            <person name="Amann R."/>
            <person name="Jetten M.S.M."/>
            <person name="Mascher T."/>
            <person name="Medema M.H."/>
            <person name="Devos D.P."/>
            <person name="Kaster A.-K."/>
            <person name="Ovreas L."/>
            <person name="Rohde M."/>
            <person name="Galperin M.Y."/>
            <person name="Jogler C."/>
        </authorList>
    </citation>
    <scope>NUCLEOTIDE SEQUENCE [LARGE SCALE GENOMIC DNA]</scope>
    <source>
        <strain evidence="3 4">Pla22</strain>
    </source>
</reference>
<evidence type="ECO:0000313" key="4">
    <source>
        <dbReference type="Proteomes" id="UP000316598"/>
    </source>
</evidence>
<sequence length="384" mass="42345">MARKSRPKNRNNAAASKKKPSVAQTVASELPAPSEAAPSEATPLHTAQAEPAQVEPAQVEPEQVEATQAETLQAEPLQADAASPESTSVIDAIGNNTRLIERLLEQVASLESRSSVPPFASESNEDLLAEIAAANDEIAELQHRNEHLLAERGKLVSDLQARDARISELQQQSEDLAKRAAHTHVNQAVATNQSGSVDALSWEERKQLILRQMEEDTFDAERFVESLSGGTDGAEEAEPKTAEELISDLIDQLEQSERELAARNDEIGELKALLQNQSETRDSGVAIGAAAIAQMVDSDELVMQERERLQMLQDQWEEKFRACEIEASLERAKLSRERQEVSRMNEELQDQLAQLRRNEKQDEETGGATSRRWFAKLGLSDDAS</sequence>
<feature type="compositionally biased region" description="Low complexity" evidence="2">
    <location>
        <begin position="27"/>
        <end position="66"/>
    </location>
</feature>
<feature type="coiled-coil region" evidence="1">
    <location>
        <begin position="124"/>
        <end position="179"/>
    </location>
</feature>
<evidence type="ECO:0000256" key="1">
    <source>
        <dbReference type="SAM" id="Coils"/>
    </source>
</evidence>
<keyword evidence="4" id="KW-1185">Reference proteome</keyword>
<dbReference type="Proteomes" id="UP000316598">
    <property type="component" value="Unassembled WGS sequence"/>
</dbReference>
<feature type="region of interest" description="Disordered" evidence="2">
    <location>
        <begin position="355"/>
        <end position="384"/>
    </location>
</feature>